<comment type="caution">
    <text evidence="2">The sequence shown here is derived from an EMBL/GenBank/DDBJ whole genome shotgun (WGS) entry which is preliminary data.</text>
</comment>
<reference evidence="2 3" key="1">
    <citation type="journal article" date="2019" name="Sci. Rep.">
        <title>Orb-weaving spider Araneus ventricosus genome elucidates the spidroin gene catalogue.</title>
        <authorList>
            <person name="Kono N."/>
            <person name="Nakamura H."/>
            <person name="Ohtoshi R."/>
            <person name="Moran D.A.P."/>
            <person name="Shinohara A."/>
            <person name="Yoshida Y."/>
            <person name="Fujiwara M."/>
            <person name="Mori M."/>
            <person name="Tomita M."/>
            <person name="Arakawa K."/>
        </authorList>
    </citation>
    <scope>NUCLEOTIDE SEQUENCE [LARGE SCALE GENOMIC DNA]</scope>
</reference>
<accession>A0A4Y2R2Y6</accession>
<dbReference type="EMBL" id="BGPR01015616">
    <property type="protein sequence ID" value="GBN69951.1"/>
    <property type="molecule type" value="Genomic_DNA"/>
</dbReference>
<feature type="chain" id="PRO_5021304648" evidence="1">
    <location>
        <begin position="30"/>
        <end position="96"/>
    </location>
</feature>
<sequence length="96" mass="10755">MGMRTGHISKQGLASWWDIVLVGVELSLADDGPDSKEGCHFTFHMLSTKAFPRKSFRKPLPQGLHTKAFDELPHRQAPSGIVVIAFAFQLYEREGM</sequence>
<evidence type="ECO:0000313" key="3">
    <source>
        <dbReference type="Proteomes" id="UP000499080"/>
    </source>
</evidence>
<feature type="signal peptide" evidence="1">
    <location>
        <begin position="1"/>
        <end position="29"/>
    </location>
</feature>
<keyword evidence="1" id="KW-0732">Signal</keyword>
<dbReference type="Proteomes" id="UP000499080">
    <property type="component" value="Unassembled WGS sequence"/>
</dbReference>
<proteinExistence type="predicted"/>
<gene>
    <name evidence="2" type="ORF">AVEN_136474_1</name>
</gene>
<name>A0A4Y2R2Y6_ARAVE</name>
<keyword evidence="3" id="KW-1185">Reference proteome</keyword>
<protein>
    <submittedName>
        <fullName evidence="2">Uncharacterized protein</fullName>
    </submittedName>
</protein>
<dbReference type="AlphaFoldDB" id="A0A4Y2R2Y6"/>
<evidence type="ECO:0000313" key="2">
    <source>
        <dbReference type="EMBL" id="GBN69951.1"/>
    </source>
</evidence>
<evidence type="ECO:0000256" key="1">
    <source>
        <dbReference type="SAM" id="SignalP"/>
    </source>
</evidence>
<organism evidence="2 3">
    <name type="scientific">Araneus ventricosus</name>
    <name type="common">Orbweaver spider</name>
    <name type="synonym">Epeira ventricosa</name>
    <dbReference type="NCBI Taxonomy" id="182803"/>
    <lineage>
        <taxon>Eukaryota</taxon>
        <taxon>Metazoa</taxon>
        <taxon>Ecdysozoa</taxon>
        <taxon>Arthropoda</taxon>
        <taxon>Chelicerata</taxon>
        <taxon>Arachnida</taxon>
        <taxon>Araneae</taxon>
        <taxon>Araneomorphae</taxon>
        <taxon>Entelegynae</taxon>
        <taxon>Araneoidea</taxon>
        <taxon>Araneidae</taxon>
        <taxon>Araneus</taxon>
    </lineage>
</organism>